<sequence>MKLTSDHNVPPENQEVHPPSHKEHVNLLLNEIRKLRDQIATLREEGKANQEAHEAAIQQRNEKECASKKQMDEKEKALKKQMDEKEKALKKQVDEKEKALKREMKEKGKWFKYALISFSIIIVIISVIGFRSFGDVKGQMDGKDQALQTQLTTLYYIAGIAILNQPIDVKTES</sequence>
<reference evidence="3 4" key="1">
    <citation type="journal article" date="2018" name="Sci. Rep.">
        <title>Comparative analysis of the Pocillopora damicornis genome highlights role of immune system in coral evolution.</title>
        <authorList>
            <person name="Cunning R."/>
            <person name="Bay R.A."/>
            <person name="Gillette P."/>
            <person name="Baker A.C."/>
            <person name="Traylor-Knowles N."/>
        </authorList>
    </citation>
    <scope>NUCLEOTIDE SEQUENCE [LARGE SCALE GENOMIC DNA]</scope>
    <source>
        <strain evidence="3">RSMAS</strain>
        <tissue evidence="3">Whole animal</tissue>
    </source>
</reference>
<keyword evidence="4" id="KW-1185">Reference proteome</keyword>
<accession>A0A3M6TRT0</accession>
<keyword evidence="2" id="KW-1133">Transmembrane helix</keyword>
<gene>
    <name evidence="3" type="ORF">pdam_00024816</name>
</gene>
<keyword evidence="2" id="KW-0472">Membrane</keyword>
<feature type="region of interest" description="Disordered" evidence="1">
    <location>
        <begin position="1"/>
        <end position="24"/>
    </location>
</feature>
<dbReference type="EMBL" id="RCHS01003060">
    <property type="protein sequence ID" value="RMX44051.1"/>
    <property type="molecule type" value="Genomic_DNA"/>
</dbReference>
<evidence type="ECO:0000313" key="3">
    <source>
        <dbReference type="EMBL" id="RMX44051.1"/>
    </source>
</evidence>
<evidence type="ECO:0000313" key="4">
    <source>
        <dbReference type="Proteomes" id="UP000275408"/>
    </source>
</evidence>
<dbReference type="AlphaFoldDB" id="A0A3M6TRT0"/>
<feature type="compositionally biased region" description="Basic and acidic residues" evidence="1">
    <location>
        <begin position="14"/>
        <end position="24"/>
    </location>
</feature>
<dbReference type="Proteomes" id="UP000275408">
    <property type="component" value="Unassembled WGS sequence"/>
</dbReference>
<organism evidence="3 4">
    <name type="scientific">Pocillopora damicornis</name>
    <name type="common">Cauliflower coral</name>
    <name type="synonym">Millepora damicornis</name>
    <dbReference type="NCBI Taxonomy" id="46731"/>
    <lineage>
        <taxon>Eukaryota</taxon>
        <taxon>Metazoa</taxon>
        <taxon>Cnidaria</taxon>
        <taxon>Anthozoa</taxon>
        <taxon>Hexacorallia</taxon>
        <taxon>Scleractinia</taxon>
        <taxon>Astrocoeniina</taxon>
        <taxon>Pocilloporidae</taxon>
        <taxon>Pocillopora</taxon>
    </lineage>
</organism>
<evidence type="ECO:0000256" key="2">
    <source>
        <dbReference type="SAM" id="Phobius"/>
    </source>
</evidence>
<name>A0A3M6TRT0_POCDA</name>
<feature type="region of interest" description="Disordered" evidence="1">
    <location>
        <begin position="44"/>
        <end position="93"/>
    </location>
</feature>
<evidence type="ECO:0000256" key="1">
    <source>
        <dbReference type="SAM" id="MobiDB-lite"/>
    </source>
</evidence>
<feature type="transmembrane region" description="Helical" evidence="2">
    <location>
        <begin position="110"/>
        <end position="130"/>
    </location>
</feature>
<proteinExistence type="predicted"/>
<keyword evidence="2" id="KW-0812">Transmembrane</keyword>
<comment type="caution">
    <text evidence="3">The sequence shown here is derived from an EMBL/GenBank/DDBJ whole genome shotgun (WGS) entry which is preliminary data.</text>
</comment>
<protein>
    <submittedName>
        <fullName evidence="3">Uncharacterized protein</fullName>
    </submittedName>
</protein>